<sequence>METIRQDGKIILHGNEGISIKMIFKNLTGKNFQGREYADYIRHIAIGSMGFTPGIIEHCRDGDVIDTGTIPNV</sequence>
<dbReference type="HOGENOM" id="CLU_184249_0_0_10"/>
<comment type="caution">
    <text evidence="2">The sequence shown here is derived from an EMBL/GenBank/DDBJ whole genome shotgun (WGS) entry which is preliminary data.</text>
</comment>
<evidence type="ECO:0000313" key="2">
    <source>
        <dbReference type="EMBL" id="EIZ00070.1"/>
    </source>
</evidence>
<gene>
    <name evidence="2" type="ORF">HMPREF1056_00218</name>
</gene>
<dbReference type="EMBL" id="AGXN01000003">
    <property type="protein sequence ID" value="EIZ00070.1"/>
    <property type="molecule type" value="Genomic_DNA"/>
</dbReference>
<dbReference type="PATRIC" id="fig|997883.3.peg.230"/>
<dbReference type="AlphaFoldDB" id="A0A0E2AVM0"/>
<dbReference type="RefSeq" id="WP_005796905.1">
    <property type="nucleotide sequence ID" value="NZ_JH724215.1"/>
</dbReference>
<protein>
    <recommendedName>
        <fullName evidence="1">DUF7688 domain-containing protein</fullName>
    </recommendedName>
</protein>
<organism evidence="2 3">
    <name type="scientific">Bacteroides fragilis CL07T12C05</name>
    <dbReference type="NCBI Taxonomy" id="997883"/>
    <lineage>
        <taxon>Bacteria</taxon>
        <taxon>Pseudomonadati</taxon>
        <taxon>Bacteroidota</taxon>
        <taxon>Bacteroidia</taxon>
        <taxon>Bacteroidales</taxon>
        <taxon>Bacteroidaceae</taxon>
        <taxon>Bacteroides</taxon>
    </lineage>
</organism>
<evidence type="ECO:0000313" key="3">
    <source>
        <dbReference type="Proteomes" id="UP000003879"/>
    </source>
</evidence>
<dbReference type="Proteomes" id="UP000003879">
    <property type="component" value="Unassembled WGS sequence"/>
</dbReference>
<feature type="domain" description="DUF7688" evidence="1">
    <location>
        <begin position="1"/>
        <end position="71"/>
    </location>
</feature>
<reference evidence="2 3" key="1">
    <citation type="submission" date="2012-02" db="EMBL/GenBank/DDBJ databases">
        <title>The Genome Sequence of Bacteroides fragilis CL07T12C05.</title>
        <authorList>
            <consortium name="The Broad Institute Genome Sequencing Platform"/>
            <person name="Earl A."/>
            <person name="Ward D."/>
            <person name="Feldgarden M."/>
            <person name="Gevers D."/>
            <person name="Zitomersky N.L."/>
            <person name="Coyne M.J."/>
            <person name="Comstock L.E."/>
            <person name="Young S.K."/>
            <person name="Zeng Q."/>
            <person name="Gargeya S."/>
            <person name="Fitzgerald M."/>
            <person name="Haas B."/>
            <person name="Abouelleil A."/>
            <person name="Alvarado L."/>
            <person name="Arachchi H.M."/>
            <person name="Berlin A."/>
            <person name="Chapman S.B."/>
            <person name="Gearin G."/>
            <person name="Goldberg J."/>
            <person name="Griggs A."/>
            <person name="Gujja S."/>
            <person name="Hansen M."/>
            <person name="Heiman D."/>
            <person name="Howarth C."/>
            <person name="Larimer J."/>
            <person name="Lui A."/>
            <person name="MacDonald P.J.P."/>
            <person name="McCowen C."/>
            <person name="Montmayeur A."/>
            <person name="Murphy C."/>
            <person name="Neiman D."/>
            <person name="Pearson M."/>
            <person name="Priest M."/>
            <person name="Roberts A."/>
            <person name="Saif S."/>
            <person name="Shea T."/>
            <person name="Sisk P."/>
            <person name="Stolte C."/>
            <person name="Sykes S."/>
            <person name="Wortman J."/>
            <person name="Nusbaum C."/>
            <person name="Birren B."/>
        </authorList>
    </citation>
    <scope>NUCLEOTIDE SEQUENCE [LARGE SCALE GENOMIC DNA]</scope>
    <source>
        <strain evidence="2 3">CL07T12C05</strain>
    </source>
</reference>
<dbReference type="InterPro" id="IPR056105">
    <property type="entry name" value="DUF7688"/>
</dbReference>
<name>A0A0E2AVM0_BACFG</name>
<evidence type="ECO:0000259" key="1">
    <source>
        <dbReference type="Pfam" id="PF24737"/>
    </source>
</evidence>
<accession>A0A0E2AVM0</accession>
<proteinExistence type="predicted"/>
<dbReference type="Pfam" id="PF24737">
    <property type="entry name" value="DUF7688"/>
    <property type="match status" value="1"/>
</dbReference>